<dbReference type="KEGG" id="mmob:F6R98_11300"/>
<dbReference type="Proteomes" id="UP000325755">
    <property type="component" value="Chromosome"/>
</dbReference>
<reference evidence="1 2" key="1">
    <citation type="submission" date="2019-09" db="EMBL/GenBank/DDBJ databases">
        <title>Ecophysiology of the spiral-shaped methanotroph Methylospira mobilis as revealed by the complete genome sequence.</title>
        <authorList>
            <person name="Oshkin I.Y."/>
            <person name="Dedysh S.N."/>
            <person name="Miroshnikov K."/>
            <person name="Danilova O.V."/>
            <person name="Hakobyan A."/>
            <person name="Liesack W."/>
        </authorList>
    </citation>
    <scope>NUCLEOTIDE SEQUENCE [LARGE SCALE GENOMIC DNA]</scope>
    <source>
        <strain evidence="1 2">Shm1</strain>
    </source>
</reference>
<name>A0A5Q0BLN5_9GAMM</name>
<dbReference type="AlphaFoldDB" id="A0A5Q0BLN5"/>
<dbReference type="InParanoid" id="A0A5Q0BLN5"/>
<evidence type="ECO:0000313" key="1">
    <source>
        <dbReference type="EMBL" id="QFY43134.1"/>
    </source>
</evidence>
<protein>
    <submittedName>
        <fullName evidence="1">Uncharacterized protein</fullName>
    </submittedName>
</protein>
<evidence type="ECO:0000313" key="2">
    <source>
        <dbReference type="Proteomes" id="UP000325755"/>
    </source>
</evidence>
<keyword evidence="2" id="KW-1185">Reference proteome</keyword>
<gene>
    <name evidence="1" type="ORF">F6R98_11300</name>
</gene>
<accession>A0A5Q0BLN5</accession>
<proteinExistence type="predicted"/>
<dbReference type="EMBL" id="CP044205">
    <property type="protein sequence ID" value="QFY43134.1"/>
    <property type="molecule type" value="Genomic_DNA"/>
</dbReference>
<sequence>MTKEPKYFATCPHCHTHISTLVRMPIDLYDAEQDKRRVTYVIKCGECSAILKVSD</sequence>
<organism evidence="1 2">
    <name type="scientific">Candidatus Methylospira mobilis</name>
    <dbReference type="NCBI Taxonomy" id="1808979"/>
    <lineage>
        <taxon>Bacteria</taxon>
        <taxon>Pseudomonadati</taxon>
        <taxon>Pseudomonadota</taxon>
        <taxon>Gammaproteobacteria</taxon>
        <taxon>Methylococcales</taxon>
        <taxon>Methylococcaceae</taxon>
        <taxon>Candidatus Methylospira</taxon>
    </lineage>
</organism>